<dbReference type="PANTHER" id="PTHR48025">
    <property type="entry name" value="OS02G0815200 PROTEIN"/>
    <property type="match status" value="1"/>
</dbReference>
<gene>
    <name evidence="5" type="ORF">CDD82_3988</name>
</gene>
<dbReference type="InterPro" id="IPR050502">
    <property type="entry name" value="Euk_RNA-bind_prot"/>
</dbReference>
<dbReference type="Proteomes" id="UP000224854">
    <property type="component" value="Unassembled WGS sequence"/>
</dbReference>
<dbReference type="GO" id="GO:0003729">
    <property type="term" value="F:mRNA binding"/>
    <property type="evidence" value="ECO:0007669"/>
    <property type="project" value="TreeGrafter"/>
</dbReference>
<dbReference type="SMART" id="SM00360">
    <property type="entry name" value="RRM"/>
    <property type="match status" value="2"/>
</dbReference>
<dbReference type="SUPFAM" id="SSF54928">
    <property type="entry name" value="RNA-binding domain, RBD"/>
    <property type="match status" value="1"/>
</dbReference>
<evidence type="ECO:0000313" key="5">
    <source>
        <dbReference type="EMBL" id="PHH76440.1"/>
    </source>
</evidence>
<dbReference type="OrthoDB" id="272703at2759"/>
<dbReference type="Gene3D" id="3.30.70.330">
    <property type="match status" value="2"/>
</dbReference>
<dbReference type="InterPro" id="IPR035979">
    <property type="entry name" value="RBD_domain_sf"/>
</dbReference>
<dbReference type="EMBL" id="NJEU01000317">
    <property type="protein sequence ID" value="PHH76440.1"/>
    <property type="molecule type" value="Genomic_DNA"/>
</dbReference>
<evidence type="ECO:0000256" key="1">
    <source>
        <dbReference type="ARBA" id="ARBA00022884"/>
    </source>
</evidence>
<proteinExistence type="predicted"/>
<dbReference type="InterPro" id="IPR000504">
    <property type="entry name" value="RRM_dom"/>
</dbReference>
<dbReference type="PROSITE" id="PS50102">
    <property type="entry name" value="RRM"/>
    <property type="match status" value="2"/>
</dbReference>
<feature type="compositionally biased region" description="Basic and acidic residues" evidence="3">
    <location>
        <begin position="277"/>
        <end position="293"/>
    </location>
</feature>
<dbReference type="Pfam" id="PF00076">
    <property type="entry name" value="RRM_1"/>
    <property type="match status" value="2"/>
</dbReference>
<comment type="caution">
    <text evidence="5">The sequence shown here is derived from an EMBL/GenBank/DDBJ whole genome shotgun (WGS) entry which is preliminary data.</text>
</comment>
<evidence type="ECO:0000256" key="2">
    <source>
        <dbReference type="PROSITE-ProRule" id="PRU00176"/>
    </source>
</evidence>
<feature type="region of interest" description="Disordered" evidence="3">
    <location>
        <begin position="236"/>
        <end position="293"/>
    </location>
</feature>
<feature type="domain" description="RRM" evidence="4">
    <location>
        <begin position="16"/>
        <end position="95"/>
    </location>
</feature>
<dbReference type="CDD" id="cd00590">
    <property type="entry name" value="RRM_SF"/>
    <property type="match status" value="2"/>
</dbReference>
<reference evidence="5 6" key="1">
    <citation type="submission" date="2017-06" db="EMBL/GenBank/DDBJ databases">
        <title>Ant-infecting Ophiocordyceps genomes reveal a high diversity of potential behavioral manipulation genes and a possible major role for enterotoxins.</title>
        <authorList>
            <person name="De Bekker C."/>
            <person name="Evans H.C."/>
            <person name="Brachmann A."/>
            <person name="Hughes D.P."/>
        </authorList>
    </citation>
    <scope>NUCLEOTIDE SEQUENCE [LARGE SCALE GENOMIC DNA]</scope>
    <source>
        <strain evidence="5 6">1348a</strain>
    </source>
</reference>
<feature type="domain" description="RRM" evidence="4">
    <location>
        <begin position="149"/>
        <end position="230"/>
    </location>
</feature>
<accession>A0A2C5Z9I1</accession>
<organism evidence="5 6">
    <name type="scientific">Ophiocordyceps australis</name>
    <dbReference type="NCBI Taxonomy" id="1399860"/>
    <lineage>
        <taxon>Eukaryota</taxon>
        <taxon>Fungi</taxon>
        <taxon>Dikarya</taxon>
        <taxon>Ascomycota</taxon>
        <taxon>Pezizomycotina</taxon>
        <taxon>Sordariomycetes</taxon>
        <taxon>Hypocreomycetidae</taxon>
        <taxon>Hypocreales</taxon>
        <taxon>Ophiocordycipitaceae</taxon>
        <taxon>Ophiocordyceps</taxon>
    </lineage>
</organism>
<dbReference type="PANTHER" id="PTHR48025:SF1">
    <property type="entry name" value="RRM DOMAIN-CONTAINING PROTEIN"/>
    <property type="match status" value="1"/>
</dbReference>
<name>A0A2C5Z9I1_9HYPO</name>
<sequence length="293" mass="32442">MEADSPDQPDALAQGRRIYLGNLLYRIKPQHVEQVLVEKGFGDFEKIHISIDPVSARNPGYCFIDFADRSTAQRALSSLNATIEGRPIRVGPCEPKKQRSQSGGRFAFQRWGDWGAGAGDHENSSTGSQQGPHGALEHFVDMAQGQRGRRLYVGGLGKMIDQAQNNQEISDIFADFNPTAIGKRITPMPGHQHYCFVDFETKEEALAAIQALNGKPLEGGGRLKVRLANNFPTRLDRLPADQHQHATRTPQAASWRSKDSRSTNTGEANSRAMASNDWRRKDANEHAKTRPST</sequence>
<dbReference type="InterPro" id="IPR012677">
    <property type="entry name" value="Nucleotide-bd_a/b_plait_sf"/>
</dbReference>
<evidence type="ECO:0000256" key="3">
    <source>
        <dbReference type="SAM" id="MobiDB-lite"/>
    </source>
</evidence>
<dbReference type="AlphaFoldDB" id="A0A2C5Z9I1"/>
<protein>
    <recommendedName>
        <fullName evidence="4">RRM domain-containing protein</fullName>
    </recommendedName>
</protein>
<evidence type="ECO:0000313" key="6">
    <source>
        <dbReference type="Proteomes" id="UP000224854"/>
    </source>
</evidence>
<keyword evidence="6" id="KW-1185">Reference proteome</keyword>
<evidence type="ECO:0000259" key="4">
    <source>
        <dbReference type="PROSITE" id="PS50102"/>
    </source>
</evidence>
<keyword evidence="1 2" id="KW-0694">RNA-binding</keyword>